<keyword evidence="9" id="KW-1185">Reference proteome</keyword>
<dbReference type="InterPro" id="IPR001650">
    <property type="entry name" value="Helicase_C-like"/>
</dbReference>
<keyword evidence="1" id="KW-0547">Nucleotide-binding</keyword>
<dbReference type="Proteomes" id="UP000215289">
    <property type="component" value="Unassembled WGS sequence"/>
</dbReference>
<evidence type="ECO:0000256" key="2">
    <source>
        <dbReference type="ARBA" id="ARBA00022801"/>
    </source>
</evidence>
<dbReference type="FunFam" id="3.40.50.300:FF:001039">
    <property type="entry name" value="ATP-dependent RNA helicase DDX60"/>
    <property type="match status" value="1"/>
</dbReference>
<evidence type="ECO:0000256" key="4">
    <source>
        <dbReference type="ARBA" id="ARBA00022840"/>
    </source>
</evidence>
<protein>
    <recommendedName>
        <fullName evidence="10">DEAD/DEAH box helicase</fullName>
    </recommendedName>
</protein>
<dbReference type="GO" id="GO:0003676">
    <property type="term" value="F:nucleic acid binding"/>
    <property type="evidence" value="ECO:0007669"/>
    <property type="project" value="InterPro"/>
</dbReference>
<keyword evidence="4" id="KW-0067">ATP-binding</keyword>
<dbReference type="GO" id="GO:0016787">
    <property type="term" value="F:hydrolase activity"/>
    <property type="evidence" value="ECO:0007669"/>
    <property type="project" value="UniProtKB-KW"/>
</dbReference>
<feature type="compositionally biased region" description="Acidic residues" evidence="5">
    <location>
        <begin position="1742"/>
        <end position="1757"/>
    </location>
</feature>
<dbReference type="InterPro" id="IPR052431">
    <property type="entry name" value="SKI2_subfamily_helicases"/>
</dbReference>
<dbReference type="SUPFAM" id="SSF52540">
    <property type="entry name" value="P-loop containing nucleoside triphosphate hydrolases"/>
    <property type="match status" value="1"/>
</dbReference>
<dbReference type="InterPro" id="IPR055124">
    <property type="entry name" value="PIN-like_DDX60"/>
</dbReference>
<evidence type="ECO:0000259" key="7">
    <source>
        <dbReference type="PROSITE" id="PS51194"/>
    </source>
</evidence>
<comment type="caution">
    <text evidence="8">The sequence shown here is derived from an EMBL/GenBank/DDBJ whole genome shotgun (WGS) entry which is preliminary data.</text>
</comment>
<keyword evidence="3" id="KW-0347">Helicase</keyword>
<feature type="region of interest" description="Disordered" evidence="5">
    <location>
        <begin position="393"/>
        <end position="439"/>
    </location>
</feature>
<organism evidence="8 9">
    <name type="scientific">Aspergillus turcosus</name>
    <dbReference type="NCBI Taxonomy" id="1245748"/>
    <lineage>
        <taxon>Eukaryota</taxon>
        <taxon>Fungi</taxon>
        <taxon>Dikarya</taxon>
        <taxon>Ascomycota</taxon>
        <taxon>Pezizomycotina</taxon>
        <taxon>Eurotiomycetes</taxon>
        <taxon>Eurotiomycetidae</taxon>
        <taxon>Eurotiales</taxon>
        <taxon>Aspergillaceae</taxon>
        <taxon>Aspergillus</taxon>
        <taxon>Aspergillus subgen. Fumigati</taxon>
    </lineage>
</organism>
<name>A0A229YSQ3_9EURO</name>
<evidence type="ECO:0000256" key="1">
    <source>
        <dbReference type="ARBA" id="ARBA00022741"/>
    </source>
</evidence>
<sequence length="1795" mass="205326">MDDMRNWYASLSSQVLDLVSDYAGQELFCLEGDSVVLQCLDDPALDFKAGFQLLQGVYNVERLLSKFLSTKCNFHIVFFDENQGISTQAASGRQNISKYQLAREIIYQHLKVHIQDRYPDLQVYRFPSMRSPEFHQYVQTYSVYFVMCHNGVLQDRRRSIDDTLRVICNMMTLGLDVAIINEVEWRDSKILTRVIQASSSKRTFIDSEAKGKTKKPPYLSVGTQVLRSIAESNGHEISSAMTNREALTVAVVSVLFVKNRNEASKQMIATLLLHLACLKRLSLQQRRTAMPEIPNERMYKKFVDKFSMTATAMLQTNEWKGFNTNKSRGDLHDLIDGRLFRSCAAHYLVEKVAHLSSLISDDWHTFWTCLKRIEELGGPEVFFSLNYPHAATLQNGEPAFDDENEDDQEDEEDEEDEKDEEDQEDETDEDDATNEEDEGLESKYALLPFEHPTFDQHLSSVHVVIENSHEEYPEKGFEDKTHWHTRRLLDSKRGTLPQKPITKWNNPARRNQERLRDFTRYAASLTNAKGNALEQQVIVSSKVARKQPKAAKLSSKAKQLIEKQEVERAKKEESSWIDSWQRKLLELQKLDLHHQVDDIKAFLDRQESRKRAFLEPELRLYLLTLLVALWQKEISDQEEDKLVASARDVWDQIRMLRHKVNCMTHESYSMFHGICCRLSIHDTPPPSSSLPSRQLRFHFDISCIKPRQLGAPLDFQAFQLLHCGPFMDRHTGAQPDDRVDFEPDKWQKEVLDELDKNHSIFVVAPTSAGKTFISFYAMSKVLQEDDIGVLVYVAPTKALVNQIAAEVHARFRKRYPGPEQTVWAISTRDIRINDPLKCQILVTVPHFLQIMLLSSSNATTWAPRVKCIIFDEIHSIGHTEDGLVWEQLLLLAPCRIIALSATVGNPSQFADWLQSTQNTMGVTLKLIQHTQRYSDLRKYFYMPTERPFEGLSRSRHKGLLEPKFIEGLQPLHPISSLLSKQRQMPEDLSLEPRDCYALWRCMVKYSSVDFPVPESLSPQLALPSFIRRSDVYEWEADLKELLSTWMQDSHSPFEMVQSELEIIFAPAQRLQISQSNEENQSDQVVSERQLMKNELCTSVFPLLMDLHSQNALPALLFNYARTTCEEIAIATLEHLVKAEDKYKSGASWRQKMAELEKYKRLASRKAQSEEKSKKKSNPKLSRDETDSTANAVEEDNSPFKRFDPDRPLEQFSFADTHKFEWTDLLEEIEMMKGRKVKPLLLEALKRGVGVHHAGLNRRYRQCVERLFRAGFLRVVVATGTLALGINMPCSTVVFCGDSVFLTALNFRQAAGRAGRRGFDLLGNVIFHGIPRHKAYQLMSSRLPDLNGHFPITTSLVLRLCILLHNSKESPYAVRAINSLLSQPRINFGSVESKDKVLHHLRFSIEYLRRQGLLGRHGEPIRLASSIAHLYYTENSAFAFHALLRAGYFEELCKQHRKNTEKKLRTLMIVLAHLFGRKSLGYRYEELLTRRQELKSPSVVMLPPLPSNAVAAIRAHNQSILRTYTAYVETFVKQHLNEPEYELPLSKVPVGSSGNQEISRLLGVLEANQSRSAFVGLSGHGDHFKSIKDLCNSVRSGVFLEESVIPHLDVYPDGGMAPLNAYLYDFFCHGCVEPLEVANFISRSDTWFLLNDFSLILATIIVSLQVYLDPDLKNSCSEDMFAINDSSSTLSVEDEEDKIFDAQSVGQKVASKRTDNEVSQMQRSLGTTRATTGEDVLEKWDEGTSDDSDGFSEDDDAPEVPGSLHEERASMVSLEVLNAFLELKEQFDEKFHAIFA</sequence>
<dbReference type="SMART" id="SM00487">
    <property type="entry name" value="DEXDc"/>
    <property type="match status" value="1"/>
</dbReference>
<dbReference type="PROSITE" id="PS51194">
    <property type="entry name" value="HELICASE_CTER"/>
    <property type="match status" value="1"/>
</dbReference>
<evidence type="ECO:0008006" key="10">
    <source>
        <dbReference type="Google" id="ProtNLM"/>
    </source>
</evidence>
<dbReference type="GO" id="GO:0004386">
    <property type="term" value="F:helicase activity"/>
    <property type="evidence" value="ECO:0007669"/>
    <property type="project" value="UniProtKB-KW"/>
</dbReference>
<feature type="compositionally biased region" description="Polar residues" evidence="5">
    <location>
        <begin position="1716"/>
        <end position="1730"/>
    </location>
</feature>
<reference evidence="8 9" key="1">
    <citation type="submission" date="2018-08" db="EMBL/GenBank/DDBJ databases">
        <title>Draft genome sequences of two Aspergillus turcosus clinical strains isolated from bronchoalveolar lavage fluid: one azole-susceptible and the other azole-resistant.</title>
        <authorList>
            <person name="Parent-Michaud M."/>
            <person name="Dufresne P.J."/>
            <person name="Fournier E."/>
            <person name="Martineau C."/>
            <person name="Moreira S."/>
            <person name="Perkins V."/>
            <person name="De Repentigny L."/>
            <person name="Dufresne S.F."/>
        </authorList>
    </citation>
    <scope>NUCLEOTIDE SEQUENCE [LARGE SCALE GENOMIC DNA]</scope>
    <source>
        <strain evidence="8">HMR AF 1038</strain>
    </source>
</reference>
<dbReference type="STRING" id="1245748.A0A229YSQ3"/>
<dbReference type="InterPro" id="IPR059032">
    <property type="entry name" value="WHD_DDX60"/>
</dbReference>
<dbReference type="InterPro" id="IPR014001">
    <property type="entry name" value="Helicase_ATP-bd"/>
</dbReference>
<feature type="domain" description="Helicase ATP-binding" evidence="6">
    <location>
        <begin position="751"/>
        <end position="921"/>
    </location>
</feature>
<dbReference type="Pfam" id="PF00270">
    <property type="entry name" value="DEAD"/>
    <property type="match status" value="1"/>
</dbReference>
<dbReference type="Pfam" id="PF23002">
    <property type="entry name" value="PIN-like_DDX60"/>
    <property type="match status" value="1"/>
</dbReference>
<gene>
    <name evidence="8" type="ORF">CFD26_107080</name>
</gene>
<proteinExistence type="predicted"/>
<dbReference type="Gene3D" id="3.40.50.300">
    <property type="entry name" value="P-loop containing nucleotide triphosphate hydrolases"/>
    <property type="match status" value="2"/>
</dbReference>
<evidence type="ECO:0000256" key="3">
    <source>
        <dbReference type="ARBA" id="ARBA00022806"/>
    </source>
</evidence>
<feature type="region of interest" description="Disordered" evidence="5">
    <location>
        <begin position="1159"/>
        <end position="1204"/>
    </location>
</feature>
<dbReference type="EMBL" id="NIDN02000055">
    <property type="protein sequence ID" value="RLL98330.1"/>
    <property type="molecule type" value="Genomic_DNA"/>
</dbReference>
<feature type="region of interest" description="Disordered" evidence="5">
    <location>
        <begin position="1710"/>
        <end position="1761"/>
    </location>
</feature>
<dbReference type="InterPro" id="IPR011545">
    <property type="entry name" value="DEAD/DEAH_box_helicase_dom"/>
</dbReference>
<evidence type="ECO:0000313" key="9">
    <source>
        <dbReference type="Proteomes" id="UP000215289"/>
    </source>
</evidence>
<feature type="compositionally biased region" description="Acidic residues" evidence="5">
    <location>
        <begin position="399"/>
        <end position="439"/>
    </location>
</feature>
<keyword evidence="2" id="KW-0378">Hydrolase</keyword>
<dbReference type="PANTHER" id="PTHR44533">
    <property type="entry name" value="DEAD/H RNA HELICASE, PUTATIVE-RELATED"/>
    <property type="match status" value="1"/>
</dbReference>
<evidence type="ECO:0000259" key="6">
    <source>
        <dbReference type="PROSITE" id="PS51192"/>
    </source>
</evidence>
<dbReference type="InterPro" id="IPR027417">
    <property type="entry name" value="P-loop_NTPase"/>
</dbReference>
<dbReference type="OrthoDB" id="2320933at2759"/>
<dbReference type="Pfam" id="PF26076">
    <property type="entry name" value="WHD_DDX60"/>
    <property type="match status" value="1"/>
</dbReference>
<dbReference type="Pfam" id="PF00271">
    <property type="entry name" value="Helicase_C"/>
    <property type="match status" value="1"/>
</dbReference>
<evidence type="ECO:0000313" key="8">
    <source>
        <dbReference type="EMBL" id="RLL98330.1"/>
    </source>
</evidence>
<dbReference type="GO" id="GO:0005524">
    <property type="term" value="F:ATP binding"/>
    <property type="evidence" value="ECO:0007669"/>
    <property type="project" value="UniProtKB-KW"/>
</dbReference>
<feature type="domain" description="Helicase C-terminal" evidence="7">
    <location>
        <begin position="1184"/>
        <end position="1357"/>
    </location>
</feature>
<dbReference type="PANTHER" id="PTHR44533:SF4">
    <property type="entry name" value="DEAD_H RNA HELICASE, PUTATIVE-RELATED"/>
    <property type="match status" value="1"/>
</dbReference>
<dbReference type="GO" id="GO:0005737">
    <property type="term" value="C:cytoplasm"/>
    <property type="evidence" value="ECO:0007669"/>
    <property type="project" value="TreeGrafter"/>
</dbReference>
<accession>A0A229YSQ3</accession>
<dbReference type="PROSITE" id="PS51192">
    <property type="entry name" value="HELICASE_ATP_BIND_1"/>
    <property type="match status" value="1"/>
</dbReference>
<dbReference type="SMART" id="SM00490">
    <property type="entry name" value="HELICc"/>
    <property type="match status" value="1"/>
</dbReference>
<evidence type="ECO:0000256" key="5">
    <source>
        <dbReference type="SAM" id="MobiDB-lite"/>
    </source>
</evidence>